<evidence type="ECO:0000313" key="2">
    <source>
        <dbReference type="EMBL" id="CAG8855268.1"/>
    </source>
</evidence>
<gene>
    <name evidence="2" type="ORF">GMARGA_LOCUS44089</name>
</gene>
<feature type="non-terminal residue" evidence="2">
    <location>
        <position position="1"/>
    </location>
</feature>
<feature type="region of interest" description="Disordered" evidence="1">
    <location>
        <begin position="16"/>
        <end position="50"/>
    </location>
</feature>
<sequence>SIIPLDSNLSIPESYLPNIDQASIAENSNGRAKNRKSRSKGESTIHKPTKKVEELSNLLVLIEQNRKETEEA</sequence>
<proteinExistence type="predicted"/>
<comment type="caution">
    <text evidence="2">The sequence shown here is derived from an EMBL/GenBank/DDBJ whole genome shotgun (WGS) entry which is preliminary data.</text>
</comment>
<dbReference type="EMBL" id="CAJVQB010147542">
    <property type="protein sequence ID" value="CAG8855268.1"/>
    <property type="molecule type" value="Genomic_DNA"/>
</dbReference>
<feature type="compositionally biased region" description="Basic and acidic residues" evidence="1">
    <location>
        <begin position="39"/>
        <end position="50"/>
    </location>
</feature>
<evidence type="ECO:0000313" key="3">
    <source>
        <dbReference type="Proteomes" id="UP000789901"/>
    </source>
</evidence>
<dbReference type="Proteomes" id="UP000789901">
    <property type="component" value="Unassembled WGS sequence"/>
</dbReference>
<evidence type="ECO:0000256" key="1">
    <source>
        <dbReference type="SAM" id="MobiDB-lite"/>
    </source>
</evidence>
<feature type="non-terminal residue" evidence="2">
    <location>
        <position position="72"/>
    </location>
</feature>
<protein>
    <submittedName>
        <fullName evidence="2">23378_t:CDS:1</fullName>
    </submittedName>
</protein>
<accession>A0ABN7XLN1</accession>
<keyword evidence="3" id="KW-1185">Reference proteome</keyword>
<reference evidence="2 3" key="1">
    <citation type="submission" date="2021-06" db="EMBL/GenBank/DDBJ databases">
        <authorList>
            <person name="Kallberg Y."/>
            <person name="Tangrot J."/>
            <person name="Rosling A."/>
        </authorList>
    </citation>
    <scope>NUCLEOTIDE SEQUENCE [LARGE SCALE GENOMIC DNA]</scope>
    <source>
        <strain evidence="2 3">120-4 pot B 10/14</strain>
    </source>
</reference>
<name>A0ABN7XLN1_GIGMA</name>
<feature type="compositionally biased region" description="Polar residues" evidence="1">
    <location>
        <begin position="20"/>
        <end position="31"/>
    </location>
</feature>
<organism evidence="2 3">
    <name type="scientific">Gigaspora margarita</name>
    <dbReference type="NCBI Taxonomy" id="4874"/>
    <lineage>
        <taxon>Eukaryota</taxon>
        <taxon>Fungi</taxon>
        <taxon>Fungi incertae sedis</taxon>
        <taxon>Mucoromycota</taxon>
        <taxon>Glomeromycotina</taxon>
        <taxon>Glomeromycetes</taxon>
        <taxon>Diversisporales</taxon>
        <taxon>Gigasporaceae</taxon>
        <taxon>Gigaspora</taxon>
    </lineage>
</organism>